<name>A0A4D9CT77_9STRA</name>
<sequence>MRVQSSVTRLYDLLLVATVLSVSNAFVVPMPAIASKPPASSSTLFGGLRGVETFDGAFTLSPESEGVLVGYMECEDMKKEVCKQAKCTSARFTGQLFQPVPYSPGTPLGMPREFEDFHLNPSYAICNVPPTVMFKAKIFKPPRLCAVFTIEGLDPDEEKKILEKARARMDLQAQAAAHQSMEEKDDGSEEKRPVTVLKGSLKEENWKVVGKALHEVALGEKAGEEEDEAALDAMVV</sequence>
<dbReference type="AlphaFoldDB" id="A0A4D9CT77"/>
<comment type="caution">
    <text evidence="2">The sequence shown here is derived from an EMBL/GenBank/DDBJ whole genome shotgun (WGS) entry which is preliminary data.</text>
</comment>
<dbReference type="EMBL" id="SDOX01000155">
    <property type="protein sequence ID" value="TFJ80825.1"/>
    <property type="molecule type" value="Genomic_DNA"/>
</dbReference>
<protein>
    <submittedName>
        <fullName evidence="2">Uncharacterized protein</fullName>
    </submittedName>
</protein>
<gene>
    <name evidence="2" type="ORF">NSK_007825</name>
</gene>
<reference evidence="2 3" key="1">
    <citation type="submission" date="2019-01" db="EMBL/GenBank/DDBJ databases">
        <title>Nuclear Genome Assembly of the Microalgal Biofuel strain Nannochloropsis salina CCMP1776.</title>
        <authorList>
            <person name="Hovde B."/>
        </authorList>
    </citation>
    <scope>NUCLEOTIDE SEQUENCE [LARGE SCALE GENOMIC DNA]</scope>
    <source>
        <strain evidence="2 3">CCMP1776</strain>
    </source>
</reference>
<feature type="region of interest" description="Disordered" evidence="1">
    <location>
        <begin position="172"/>
        <end position="193"/>
    </location>
</feature>
<evidence type="ECO:0000313" key="2">
    <source>
        <dbReference type="EMBL" id="TFJ80825.1"/>
    </source>
</evidence>
<organism evidence="2 3">
    <name type="scientific">Nannochloropsis salina CCMP1776</name>
    <dbReference type="NCBI Taxonomy" id="1027361"/>
    <lineage>
        <taxon>Eukaryota</taxon>
        <taxon>Sar</taxon>
        <taxon>Stramenopiles</taxon>
        <taxon>Ochrophyta</taxon>
        <taxon>Eustigmatophyceae</taxon>
        <taxon>Eustigmatales</taxon>
        <taxon>Monodopsidaceae</taxon>
        <taxon>Microchloropsis</taxon>
        <taxon>Microchloropsis salina</taxon>
    </lineage>
</organism>
<proteinExistence type="predicted"/>
<dbReference type="OrthoDB" id="507949at2759"/>
<keyword evidence="3" id="KW-1185">Reference proteome</keyword>
<accession>A0A4D9CT77</accession>
<dbReference type="Proteomes" id="UP000355283">
    <property type="component" value="Unassembled WGS sequence"/>
</dbReference>
<evidence type="ECO:0000256" key="1">
    <source>
        <dbReference type="SAM" id="MobiDB-lite"/>
    </source>
</evidence>
<evidence type="ECO:0000313" key="3">
    <source>
        <dbReference type="Proteomes" id="UP000355283"/>
    </source>
</evidence>